<dbReference type="Pfam" id="PF04082">
    <property type="entry name" value="Fungal_trans"/>
    <property type="match status" value="1"/>
</dbReference>
<evidence type="ECO:0000256" key="5">
    <source>
        <dbReference type="ARBA" id="ARBA00023125"/>
    </source>
</evidence>
<feature type="compositionally biased region" description="Polar residues" evidence="8">
    <location>
        <begin position="149"/>
        <end position="182"/>
    </location>
</feature>
<dbReference type="InterPro" id="IPR007219">
    <property type="entry name" value="XnlR_reg_dom"/>
</dbReference>
<dbReference type="Pfam" id="PF00172">
    <property type="entry name" value="Zn_clus"/>
    <property type="match status" value="1"/>
</dbReference>
<evidence type="ECO:0000313" key="11">
    <source>
        <dbReference type="EMBL" id="KAK8246184.1"/>
    </source>
</evidence>
<feature type="region of interest" description="Disordered" evidence="8">
    <location>
        <begin position="975"/>
        <end position="1041"/>
    </location>
</feature>
<dbReference type="InterPro" id="IPR001138">
    <property type="entry name" value="Zn2Cys6_DnaBD"/>
</dbReference>
<evidence type="ECO:0000256" key="8">
    <source>
        <dbReference type="SAM" id="MobiDB-lite"/>
    </source>
</evidence>
<keyword evidence="2" id="KW-0479">Metal-binding</keyword>
<evidence type="ECO:0000256" key="9">
    <source>
        <dbReference type="SAM" id="Phobius"/>
    </source>
</evidence>
<feature type="domain" description="Zn(2)-C6 fungal-type" evidence="10">
    <location>
        <begin position="66"/>
        <end position="95"/>
    </location>
</feature>
<feature type="compositionally biased region" description="Polar residues" evidence="8">
    <location>
        <begin position="253"/>
        <end position="267"/>
    </location>
</feature>
<evidence type="ECO:0000256" key="3">
    <source>
        <dbReference type="ARBA" id="ARBA00022833"/>
    </source>
</evidence>
<dbReference type="EMBL" id="JBBWRZ010000001">
    <property type="protein sequence ID" value="KAK8246184.1"/>
    <property type="molecule type" value="Genomic_DNA"/>
</dbReference>
<feature type="region of interest" description="Disordered" evidence="8">
    <location>
        <begin position="1"/>
        <end position="60"/>
    </location>
</feature>
<dbReference type="PROSITE" id="PS50048">
    <property type="entry name" value="ZN2_CY6_FUNGAL_2"/>
    <property type="match status" value="1"/>
</dbReference>
<evidence type="ECO:0000256" key="7">
    <source>
        <dbReference type="ARBA" id="ARBA00023242"/>
    </source>
</evidence>
<keyword evidence="9" id="KW-0812">Transmembrane</keyword>
<reference evidence="11 12" key="1">
    <citation type="submission" date="2024-04" db="EMBL/GenBank/DDBJ databases">
        <title>Phyllosticta paracitricarpa is synonymous to the EU quarantine fungus P. citricarpa based on phylogenomic analyses.</title>
        <authorList>
            <consortium name="Lawrence Berkeley National Laboratory"/>
            <person name="Van Ingen-Buijs V.A."/>
            <person name="Van Westerhoven A.C."/>
            <person name="Haridas S."/>
            <person name="Skiadas P."/>
            <person name="Martin F."/>
            <person name="Groenewald J.Z."/>
            <person name="Crous P.W."/>
            <person name="Seidl M.F."/>
        </authorList>
    </citation>
    <scope>NUCLEOTIDE SEQUENCE [LARGE SCALE GENOMIC DNA]</scope>
    <source>
        <strain evidence="11 12">CBS 123374</strain>
    </source>
</reference>
<feature type="region of interest" description="Disordered" evidence="8">
    <location>
        <begin position="880"/>
        <end position="959"/>
    </location>
</feature>
<evidence type="ECO:0000256" key="1">
    <source>
        <dbReference type="ARBA" id="ARBA00004123"/>
    </source>
</evidence>
<keyword evidence="9" id="KW-0472">Membrane</keyword>
<feature type="region of interest" description="Disordered" evidence="8">
    <location>
        <begin position="252"/>
        <end position="273"/>
    </location>
</feature>
<feature type="compositionally biased region" description="Low complexity" evidence="8">
    <location>
        <begin position="887"/>
        <end position="902"/>
    </location>
</feature>
<sequence length="1080" mass="119310">MDTDTMPNDDNTAAHDPAAPLTTSANPDSETEFHDSAPHSPTETGPENTAPRPAVPMQKRRRVTRACDECRRKKIKCDGKQPCTHCTVYSYECTYDQPSNRRRNAAPQYVEALENRLKRAEALLAAILPNVNLDDPAIVAGLQEGILPQTQQGTPYTPSENAASMDAAQTTPKANNLKPQAQQREEGQLESMVRATGQLDLDEHGYWDYHGHSSGLSFVRKMREKFDFMGSGESESSPFPATRPISYVFESPKSAQDSPSQFETTSLPGGAELPPKDKAIKLCDAAINDASSLLRIVHLPTFWRNLDQMYDKSPDDYGSQEHSFLPLLYTVLALGSLFCRPTDEIDQVGYENAINDGVQYFKAARGILDIAMCRDLNGLQAVIFMILFLQSSAKLSTCYAYIGVALRSALRMGLHRSMNDRFNPIETEMRKRSFWVIRKMDVYVGALLGLPHTLNFEEVDQDLPEELDDEYITETEYLRPPPNTVSLITACNAHCTLIDILSKVVRVVYPIKTKTQDKHGVQITSYTVSYADIREIEKDLQSWMENLPSGLKPGGEATHMITRVRQLLRMAYAHTQMMLYRPFLHYVSKSPNCSSLDKRAYACASACISVSRNIIHITMEMKKRDMLNGAYWFTMYTTFFAIMTLIYFALENPESPTSREVLKEAYEGKEVLESLAKRSMAADRCTRTLKAVFNQLPERVARSHENVLAVASRKRRAQSPQRDPVVKSEYHLAEPELQNGPRRAQTFPRNASPANDESKQAHRASFPPHFDMQNAQSSPAQAHFSVVPEIGPFGYQQNVPATTSSNGYYSGLQTNLTPSPVFSQAPQPQQQYSTFSPVQNNFIDRINGLNPPIPDLSAMMFPSNDPLAYPNQPMTTYENNGFSNIINRNDASSNNGSSASHSFLDNFAPGSQQQQQQRGSGHGTPVSSTSTSQGANSANKFNALPQQPTPHHDPSHGATVDLEMFNATPFMFAQPPPQMQTNGAASADMFGGILPSSSSSSSGAPNSTAAAMRQQQQAHQQAQQQQAQQQQHLMGGASAGLDDLFSSDEWAGMFADQGSSGVGVLGQGMGMGMGLGLGFR</sequence>
<evidence type="ECO:0000256" key="4">
    <source>
        <dbReference type="ARBA" id="ARBA00023015"/>
    </source>
</evidence>
<feature type="transmembrane region" description="Helical" evidence="9">
    <location>
        <begin position="629"/>
        <end position="650"/>
    </location>
</feature>
<dbReference type="SMART" id="SM00066">
    <property type="entry name" value="GAL4"/>
    <property type="match status" value="1"/>
</dbReference>
<evidence type="ECO:0000313" key="12">
    <source>
        <dbReference type="Proteomes" id="UP001492380"/>
    </source>
</evidence>
<accession>A0ABR1Z1A8</accession>
<dbReference type="PANTHER" id="PTHR47540:SF1">
    <property type="entry name" value="ACTIVATOR OF STRESS GENES 1-RELATED"/>
    <property type="match status" value="1"/>
</dbReference>
<dbReference type="CDD" id="cd12148">
    <property type="entry name" value="fungal_TF_MHR"/>
    <property type="match status" value="1"/>
</dbReference>
<name>A0ABR1Z1A8_9PEZI</name>
<dbReference type="InterPro" id="IPR036864">
    <property type="entry name" value="Zn2-C6_fun-type_DNA-bd_sf"/>
</dbReference>
<feature type="compositionally biased region" description="Basic and acidic residues" evidence="8">
    <location>
        <begin position="724"/>
        <end position="734"/>
    </location>
</feature>
<dbReference type="CDD" id="cd00067">
    <property type="entry name" value="GAL4"/>
    <property type="match status" value="1"/>
</dbReference>
<dbReference type="SMART" id="SM00906">
    <property type="entry name" value="Fungal_trans"/>
    <property type="match status" value="1"/>
</dbReference>
<keyword evidence="9" id="KW-1133">Transmembrane helix</keyword>
<proteinExistence type="predicted"/>
<protein>
    <submittedName>
        <fullName evidence="11">Fungal transcriptional regulatory protein</fullName>
    </submittedName>
</protein>
<feature type="compositionally biased region" description="Polar residues" evidence="8">
    <location>
        <begin position="925"/>
        <end position="946"/>
    </location>
</feature>
<keyword evidence="4" id="KW-0805">Transcription regulation</keyword>
<dbReference type="Gene3D" id="4.10.240.10">
    <property type="entry name" value="Zn(2)-C6 fungal-type DNA-binding domain"/>
    <property type="match status" value="1"/>
</dbReference>
<feature type="region of interest" description="Disordered" evidence="8">
    <location>
        <begin position="149"/>
        <end position="190"/>
    </location>
</feature>
<comment type="caution">
    <text evidence="11">The sequence shown here is derived from an EMBL/GenBank/DDBJ whole genome shotgun (WGS) entry which is preliminary data.</text>
</comment>
<gene>
    <name evidence="11" type="ORF">HDK90DRAFT_1497</name>
</gene>
<feature type="region of interest" description="Disordered" evidence="8">
    <location>
        <begin position="709"/>
        <end position="780"/>
    </location>
</feature>
<dbReference type="InterPro" id="IPR051711">
    <property type="entry name" value="Stress_Response_Reg"/>
</dbReference>
<organism evidence="11 12">
    <name type="scientific">Phyllosticta capitalensis</name>
    <dbReference type="NCBI Taxonomy" id="121624"/>
    <lineage>
        <taxon>Eukaryota</taxon>
        <taxon>Fungi</taxon>
        <taxon>Dikarya</taxon>
        <taxon>Ascomycota</taxon>
        <taxon>Pezizomycotina</taxon>
        <taxon>Dothideomycetes</taxon>
        <taxon>Dothideomycetes incertae sedis</taxon>
        <taxon>Botryosphaeriales</taxon>
        <taxon>Phyllostictaceae</taxon>
        <taxon>Phyllosticta</taxon>
    </lineage>
</organism>
<dbReference type="PANTHER" id="PTHR47540">
    <property type="entry name" value="THIAMINE REPRESSIBLE GENES REGULATORY PROTEIN THI5"/>
    <property type="match status" value="1"/>
</dbReference>
<dbReference type="SUPFAM" id="SSF57701">
    <property type="entry name" value="Zn2/Cys6 DNA-binding domain"/>
    <property type="match status" value="1"/>
</dbReference>
<keyword evidence="5" id="KW-0238">DNA-binding</keyword>
<comment type="subcellular location">
    <subcellularLocation>
        <location evidence="1">Nucleus</location>
    </subcellularLocation>
</comment>
<feature type="compositionally biased region" description="Low complexity" evidence="8">
    <location>
        <begin position="1014"/>
        <end position="1032"/>
    </location>
</feature>
<evidence type="ECO:0000256" key="6">
    <source>
        <dbReference type="ARBA" id="ARBA00023163"/>
    </source>
</evidence>
<dbReference type="Proteomes" id="UP001492380">
    <property type="component" value="Unassembled WGS sequence"/>
</dbReference>
<feature type="compositionally biased region" description="Low complexity" evidence="8">
    <location>
        <begin position="1"/>
        <end position="11"/>
    </location>
</feature>
<keyword evidence="12" id="KW-1185">Reference proteome</keyword>
<dbReference type="PROSITE" id="PS00463">
    <property type="entry name" value="ZN2_CY6_FUNGAL_1"/>
    <property type="match status" value="1"/>
</dbReference>
<keyword evidence="6" id="KW-0804">Transcription</keyword>
<evidence type="ECO:0000259" key="10">
    <source>
        <dbReference type="PROSITE" id="PS50048"/>
    </source>
</evidence>
<keyword evidence="7" id="KW-0539">Nucleus</keyword>
<feature type="transmembrane region" description="Helical" evidence="9">
    <location>
        <begin position="382"/>
        <end position="406"/>
    </location>
</feature>
<evidence type="ECO:0000256" key="2">
    <source>
        <dbReference type="ARBA" id="ARBA00022723"/>
    </source>
</evidence>
<keyword evidence="3" id="KW-0862">Zinc</keyword>